<reference evidence="3" key="1">
    <citation type="submission" date="2017-10" db="EMBL/GenBank/DDBJ databases">
        <authorList>
            <person name="Armitage A.D."/>
            <person name="Barbara D.J."/>
            <person name="Woodhall J.W."/>
            <person name="Sreenivasaprasad S."/>
            <person name="Lane C.R."/>
            <person name="Clarkson J.P."/>
            <person name="Harrison R.J."/>
        </authorList>
    </citation>
    <scope>NUCLEOTIDE SEQUENCE</scope>
    <source>
        <strain evidence="3">FERA 1164</strain>
    </source>
</reference>
<protein>
    <submittedName>
        <fullName evidence="3">Uncharacterized protein</fullName>
    </submittedName>
</protein>
<feature type="transmembrane region" description="Helical" evidence="2">
    <location>
        <begin position="718"/>
        <end position="739"/>
    </location>
</feature>
<feature type="transmembrane region" description="Helical" evidence="2">
    <location>
        <begin position="759"/>
        <end position="779"/>
    </location>
</feature>
<proteinExistence type="predicted"/>
<reference evidence="3" key="2">
    <citation type="journal article" date="2019" name="bioRxiv">
        <title>Genomics, evolutionary history and diagnostics of the Alternaria alternata species group including apple and Asian pear pathotypes.</title>
        <authorList>
            <person name="Armitage A.D."/>
            <person name="Cockerton H.M."/>
            <person name="Sreenivasaprasad S."/>
            <person name="Woodhall J.W."/>
            <person name="Lane C.R."/>
            <person name="Harrison R.J."/>
            <person name="Clarkson J.P."/>
        </authorList>
    </citation>
    <scope>NUCLEOTIDE SEQUENCE</scope>
    <source>
        <strain evidence="3">FERA 1164</strain>
    </source>
</reference>
<feature type="compositionally biased region" description="Basic and acidic residues" evidence="1">
    <location>
        <begin position="320"/>
        <end position="333"/>
    </location>
</feature>
<sequence>MDTGQPPSTLTPIGLRFDPLRQHPVNPAVLVILSGPGPNTTSTRTIFLNHPLERLSPILASSPRIVEADSKRRSSVYLDVREIDTMHSRLIPGTDFFDDCSSESDSGVSAALLARTCTNAPELGYRSQLHTLDNNDRSVPRDRSRHRRNTTALSNVTSLPVNSSDYSGFNEEHTAGVVVIEDGDAPSHARKMSLTGLNRENVRLVDGRSIRSSMDSPQHSIFNGYNNSSLPVSPAYPASALAAIFAASATSRDKMCENGEDTLTPLPQSPTFRNGYHQRNASDGDSSSDSVLADSIINAHVHTMRALEALSADPKSNKNLKRDTGKKAEKMEAGRSYLNSGTTISWPKSMTLLSANRQIRLSALSTGTVIPKRGQEARRGDDCAASHIPSTSPYVNGTNPFATPLPDTTLSFPAVGYSCDPNPLPNFSLSASHPSIRSTEDYARLNSAYTSIFPEEVTSHLPDKPKTAYNARKGKHVLGLVTTSAEALDLRSRRERNESAQGLIRSQAEAGHGKERKDSNARQNAGGLVIWAGVERWTWGWRRKEVGRGRGGNDEPGPTKLEEIVLPSKPLDSDADNEKQGYRYRYPRHNSVDTDFDDAAFAERLRSANRQLLGQSFGFSARTLRGIQFGRRNVCRIASIHHTGHERRGSADKQTSSMAQLPHPLETHLLALYRNPAIGFKKYMVVTWARRIAVSSASPKEAHVPTLELVYMVSPTRVVVVMTGLLSISVAAALAWVFLSHVGNGKETAGPSQRVGSGVAIGIMVLLVEACGFGAWVTFS</sequence>
<keyword evidence="2" id="KW-1133">Transmembrane helix</keyword>
<name>A0AB37WYS8_9PLEO</name>
<evidence type="ECO:0000256" key="1">
    <source>
        <dbReference type="SAM" id="MobiDB-lite"/>
    </source>
</evidence>
<evidence type="ECO:0000313" key="3">
    <source>
        <dbReference type="EMBL" id="RYN37041.1"/>
    </source>
</evidence>
<feature type="region of interest" description="Disordered" evidence="1">
    <location>
        <begin position="258"/>
        <end position="290"/>
    </location>
</feature>
<keyword evidence="2" id="KW-0472">Membrane</keyword>
<evidence type="ECO:0000313" key="4">
    <source>
        <dbReference type="Proteomes" id="UP000292340"/>
    </source>
</evidence>
<dbReference type="AlphaFoldDB" id="A0AB37WYS8"/>
<feature type="region of interest" description="Disordered" evidence="1">
    <location>
        <begin position="308"/>
        <end position="334"/>
    </location>
</feature>
<comment type="caution">
    <text evidence="3">The sequence shown here is derived from an EMBL/GenBank/DDBJ whole genome shotgun (WGS) entry which is preliminary data.</text>
</comment>
<feature type="region of interest" description="Disordered" evidence="1">
    <location>
        <begin position="545"/>
        <end position="578"/>
    </location>
</feature>
<evidence type="ECO:0000256" key="2">
    <source>
        <dbReference type="SAM" id="Phobius"/>
    </source>
</evidence>
<organism evidence="3 4">
    <name type="scientific">Alternaria tenuissima</name>
    <dbReference type="NCBI Taxonomy" id="119927"/>
    <lineage>
        <taxon>Eukaryota</taxon>
        <taxon>Fungi</taxon>
        <taxon>Dikarya</taxon>
        <taxon>Ascomycota</taxon>
        <taxon>Pezizomycotina</taxon>
        <taxon>Dothideomycetes</taxon>
        <taxon>Pleosporomycetidae</taxon>
        <taxon>Pleosporales</taxon>
        <taxon>Pleosporineae</taxon>
        <taxon>Pleosporaceae</taxon>
        <taxon>Alternaria</taxon>
        <taxon>Alternaria sect. Alternaria</taxon>
        <taxon>Alternaria alternata complex</taxon>
    </lineage>
</organism>
<feature type="region of interest" description="Disordered" evidence="1">
    <location>
        <begin position="491"/>
        <end position="522"/>
    </location>
</feature>
<gene>
    <name evidence="3" type="ORF">AA0115_g1378</name>
</gene>
<dbReference type="Proteomes" id="UP000292340">
    <property type="component" value="Unassembled WGS sequence"/>
</dbReference>
<dbReference type="EMBL" id="PDXB01000002">
    <property type="protein sequence ID" value="RYN37041.1"/>
    <property type="molecule type" value="Genomic_DNA"/>
</dbReference>
<feature type="compositionally biased region" description="Basic and acidic residues" evidence="1">
    <location>
        <begin position="511"/>
        <end position="520"/>
    </location>
</feature>
<keyword evidence="2" id="KW-0812">Transmembrane</keyword>
<accession>A0AB37WYS8</accession>
<feature type="compositionally biased region" description="Polar residues" evidence="1">
    <location>
        <begin position="265"/>
        <end position="290"/>
    </location>
</feature>